<evidence type="ECO:0000313" key="1">
    <source>
        <dbReference type="EMBL" id="KIK22788.1"/>
    </source>
</evidence>
<dbReference type="HOGENOM" id="CLU_2441723_0_0_1"/>
<organism evidence="1 2">
    <name type="scientific">Pisolithus microcarpus 441</name>
    <dbReference type="NCBI Taxonomy" id="765257"/>
    <lineage>
        <taxon>Eukaryota</taxon>
        <taxon>Fungi</taxon>
        <taxon>Dikarya</taxon>
        <taxon>Basidiomycota</taxon>
        <taxon>Agaricomycotina</taxon>
        <taxon>Agaricomycetes</taxon>
        <taxon>Agaricomycetidae</taxon>
        <taxon>Boletales</taxon>
        <taxon>Sclerodermatineae</taxon>
        <taxon>Pisolithaceae</taxon>
        <taxon>Pisolithus</taxon>
    </lineage>
</organism>
<sequence length="90" mass="10126">MGTSTPLCFPLGSSPTYSLAPNYLPHPRDQWKFFQKFIAYPPPPHETPPFGHIHCTRLAAKTKGSISHCSWLIWPPPLHLCVHACQQGHL</sequence>
<keyword evidence="2" id="KW-1185">Reference proteome</keyword>
<evidence type="ECO:0000313" key="2">
    <source>
        <dbReference type="Proteomes" id="UP000054018"/>
    </source>
</evidence>
<dbReference type="AlphaFoldDB" id="A0A0C9ZSR2"/>
<gene>
    <name evidence="1" type="ORF">PISMIDRAFT_651290</name>
</gene>
<reference evidence="2" key="2">
    <citation type="submission" date="2015-01" db="EMBL/GenBank/DDBJ databases">
        <title>Evolutionary Origins and Diversification of the Mycorrhizal Mutualists.</title>
        <authorList>
            <consortium name="DOE Joint Genome Institute"/>
            <consortium name="Mycorrhizal Genomics Consortium"/>
            <person name="Kohler A."/>
            <person name="Kuo A."/>
            <person name="Nagy L.G."/>
            <person name="Floudas D."/>
            <person name="Copeland A."/>
            <person name="Barry K.W."/>
            <person name="Cichocki N."/>
            <person name="Veneault-Fourrey C."/>
            <person name="LaButti K."/>
            <person name="Lindquist E.A."/>
            <person name="Lipzen A."/>
            <person name="Lundell T."/>
            <person name="Morin E."/>
            <person name="Murat C."/>
            <person name="Riley R."/>
            <person name="Ohm R."/>
            <person name="Sun H."/>
            <person name="Tunlid A."/>
            <person name="Henrissat B."/>
            <person name="Grigoriev I.V."/>
            <person name="Hibbett D.S."/>
            <person name="Martin F."/>
        </authorList>
    </citation>
    <scope>NUCLEOTIDE SEQUENCE [LARGE SCALE GENOMIC DNA]</scope>
    <source>
        <strain evidence="2">441</strain>
    </source>
</reference>
<proteinExistence type="predicted"/>
<reference evidence="1 2" key="1">
    <citation type="submission" date="2014-04" db="EMBL/GenBank/DDBJ databases">
        <authorList>
            <consortium name="DOE Joint Genome Institute"/>
            <person name="Kuo A."/>
            <person name="Kohler A."/>
            <person name="Costa M.D."/>
            <person name="Nagy L.G."/>
            <person name="Floudas D."/>
            <person name="Copeland A."/>
            <person name="Barry K.W."/>
            <person name="Cichocki N."/>
            <person name="Veneault-Fourrey C."/>
            <person name="LaButti K."/>
            <person name="Lindquist E.A."/>
            <person name="Lipzen A."/>
            <person name="Lundell T."/>
            <person name="Morin E."/>
            <person name="Murat C."/>
            <person name="Sun H."/>
            <person name="Tunlid A."/>
            <person name="Henrissat B."/>
            <person name="Grigoriev I.V."/>
            <person name="Hibbett D.S."/>
            <person name="Martin F."/>
            <person name="Nordberg H.P."/>
            <person name="Cantor M.N."/>
            <person name="Hua S.X."/>
        </authorList>
    </citation>
    <scope>NUCLEOTIDE SEQUENCE [LARGE SCALE GENOMIC DNA]</scope>
    <source>
        <strain evidence="1 2">441</strain>
    </source>
</reference>
<dbReference type="EMBL" id="KN833735">
    <property type="protein sequence ID" value="KIK22788.1"/>
    <property type="molecule type" value="Genomic_DNA"/>
</dbReference>
<accession>A0A0C9ZSR2</accession>
<protein>
    <submittedName>
        <fullName evidence="1">Uncharacterized protein</fullName>
    </submittedName>
</protein>
<name>A0A0C9ZSR2_9AGAM</name>
<dbReference type="Proteomes" id="UP000054018">
    <property type="component" value="Unassembled WGS sequence"/>
</dbReference>